<dbReference type="Pfam" id="PF02687">
    <property type="entry name" value="FtsX"/>
    <property type="match status" value="2"/>
</dbReference>
<feature type="transmembrane region" description="Helical" evidence="7">
    <location>
        <begin position="253"/>
        <end position="274"/>
    </location>
</feature>
<dbReference type="RefSeq" id="WP_175562080.1">
    <property type="nucleotide sequence ID" value="NZ_FRFD01000009.1"/>
</dbReference>
<evidence type="ECO:0000313" key="11">
    <source>
        <dbReference type="Proteomes" id="UP000184612"/>
    </source>
</evidence>
<keyword evidence="2" id="KW-1003">Cell membrane</keyword>
<dbReference type="AlphaFoldDB" id="A0A1M7YFV1"/>
<name>A0A1M7YFV1_9FIRM</name>
<feature type="transmembrane region" description="Helical" evidence="7">
    <location>
        <begin position="717"/>
        <end position="740"/>
    </location>
</feature>
<dbReference type="GO" id="GO:0022857">
    <property type="term" value="F:transmembrane transporter activity"/>
    <property type="evidence" value="ECO:0007669"/>
    <property type="project" value="TreeGrafter"/>
</dbReference>
<feature type="transmembrane region" description="Helical" evidence="7">
    <location>
        <begin position="808"/>
        <end position="828"/>
    </location>
</feature>
<dbReference type="InterPro" id="IPR003838">
    <property type="entry name" value="ABC3_permease_C"/>
</dbReference>
<feature type="transmembrane region" description="Helical" evidence="7">
    <location>
        <begin position="471"/>
        <end position="497"/>
    </location>
</feature>
<accession>A0A1M7YFV1</accession>
<dbReference type="GO" id="GO:0005886">
    <property type="term" value="C:plasma membrane"/>
    <property type="evidence" value="ECO:0007669"/>
    <property type="project" value="UniProtKB-SubCell"/>
</dbReference>
<dbReference type="InterPro" id="IPR050250">
    <property type="entry name" value="Macrolide_Exporter_MacB"/>
</dbReference>
<dbReference type="EMBL" id="FRFD01000009">
    <property type="protein sequence ID" value="SHO51456.1"/>
    <property type="molecule type" value="Genomic_DNA"/>
</dbReference>
<evidence type="ECO:0000256" key="2">
    <source>
        <dbReference type="ARBA" id="ARBA00022475"/>
    </source>
</evidence>
<feature type="transmembrane region" description="Helical" evidence="7">
    <location>
        <begin position="397"/>
        <end position="414"/>
    </location>
</feature>
<organism evidence="10 11">
    <name type="scientific">Anaerocolumna xylanovorans DSM 12503</name>
    <dbReference type="NCBI Taxonomy" id="1121345"/>
    <lineage>
        <taxon>Bacteria</taxon>
        <taxon>Bacillati</taxon>
        <taxon>Bacillota</taxon>
        <taxon>Clostridia</taxon>
        <taxon>Lachnospirales</taxon>
        <taxon>Lachnospiraceae</taxon>
        <taxon>Anaerocolumna</taxon>
    </lineage>
</organism>
<keyword evidence="3 7" id="KW-0812">Transmembrane</keyword>
<feature type="transmembrane region" description="Helical" evidence="7">
    <location>
        <begin position="20"/>
        <end position="44"/>
    </location>
</feature>
<reference evidence="10 11" key="1">
    <citation type="submission" date="2016-12" db="EMBL/GenBank/DDBJ databases">
        <authorList>
            <person name="Song W.-J."/>
            <person name="Kurnit D.M."/>
        </authorList>
    </citation>
    <scope>NUCLEOTIDE SEQUENCE [LARGE SCALE GENOMIC DNA]</scope>
    <source>
        <strain evidence="10 11">DSM 12503</strain>
    </source>
</reference>
<dbReference type="InterPro" id="IPR025857">
    <property type="entry name" value="MacB_PCD"/>
</dbReference>
<protein>
    <submittedName>
        <fullName evidence="10">Putative ABC transport system permease protein</fullName>
    </submittedName>
</protein>
<feature type="transmembrane region" description="Helical" evidence="7">
    <location>
        <begin position="761"/>
        <end position="788"/>
    </location>
</feature>
<dbReference type="Pfam" id="PF12704">
    <property type="entry name" value="MacB_PCD"/>
    <property type="match status" value="1"/>
</dbReference>
<feature type="transmembrane region" description="Helical" evidence="7">
    <location>
        <begin position="307"/>
        <end position="328"/>
    </location>
</feature>
<dbReference type="Proteomes" id="UP000184612">
    <property type="component" value="Unassembled WGS sequence"/>
</dbReference>
<keyword evidence="11" id="KW-1185">Reference proteome</keyword>
<evidence type="ECO:0000259" key="8">
    <source>
        <dbReference type="Pfam" id="PF02687"/>
    </source>
</evidence>
<evidence type="ECO:0000313" key="10">
    <source>
        <dbReference type="EMBL" id="SHO51456.1"/>
    </source>
</evidence>
<comment type="similarity">
    <text evidence="6">Belongs to the ABC-4 integral membrane protein family.</text>
</comment>
<feature type="domain" description="MacB-like periplasmic core" evidence="9">
    <location>
        <begin position="475"/>
        <end position="684"/>
    </location>
</feature>
<sequence>MKVFLKYVLRSMTEKKGRFFLLIIAISISMALLVASTGMIDIILDSIVAPQLESYENKDIVINSTDKSSYFYSDEGLNTKGLDEKSISKELYLPGSMADKAGTDEETMLTVIVRGREKAYINQKIITEGDLKNFDGESCIISERTADKRNLKLNDTIKAVIGGATKSFKIRAISGTAGVFYSDSKDSFTVIVPYEYLSKDLGAEGKYNLILADSGEKTIKEGIDTFNAGNKMFTAEKLFDEDMVKDQTASFKALLYVMLIVVVVMSSIIIYSSFKLIITERLSTIGAFLSQGATVGKVKFILYLESFTYGVFGALLGNGLGIAALYVINRMISPLKEYGIYGIVVIEPAYIIIGTVFAIVLSIISASLPVRKISKLQVKDIILNDVRITKAIGWKKFIIGIIMLAGSLAAYLIFKEELKGFSAIVLVVSLSGLIFAYPKLIDLISGYFYRLFRGKSKNVIYAINNLRTSKILLGNISLIIISLTSIITIASLGASMINVVTEAYTKLVFDVEIDNISTVRENAEESTTDYLVRELNKMGIEDEEINRLSFQQGELRNETDLKVPVSVMGINPDTYVEYNRYLQLDKAEYKKYLDNLGQDEDGVIITTVLSKKTGKRTGDNVEVTCNGLKQTLKVAGVVDGKLFNNGYFILVKLDTLKEFFAVPFANTITFNTDKDIDKVMKDLKPVLREVGAKAITREEMCEKNLEANEMLVNALSIFSYMAIIIAGLGIVNNVSISFLQRKKEFAVLASVGMENTGRTKIIFFESIASVTWAMLLTIIYSFFGLRLISIMTKSIGFDMDIVLDGASLPLIYAISLGIVLIATVPVYFRSRKLSIIQELKYE</sequence>
<evidence type="ECO:0000256" key="1">
    <source>
        <dbReference type="ARBA" id="ARBA00004651"/>
    </source>
</evidence>
<keyword evidence="5 7" id="KW-0472">Membrane</keyword>
<dbReference type="PANTHER" id="PTHR30572:SF4">
    <property type="entry name" value="ABC TRANSPORTER PERMEASE YTRF"/>
    <property type="match status" value="1"/>
</dbReference>
<keyword evidence="4 7" id="KW-1133">Transmembrane helix</keyword>
<comment type="subcellular location">
    <subcellularLocation>
        <location evidence="1">Cell membrane</location>
        <topology evidence="1">Multi-pass membrane protein</topology>
    </subcellularLocation>
</comment>
<gene>
    <name evidence="10" type="ORF">SAMN02745217_03198</name>
</gene>
<dbReference type="PANTHER" id="PTHR30572">
    <property type="entry name" value="MEMBRANE COMPONENT OF TRANSPORTER-RELATED"/>
    <property type="match status" value="1"/>
</dbReference>
<evidence type="ECO:0000256" key="6">
    <source>
        <dbReference type="ARBA" id="ARBA00038076"/>
    </source>
</evidence>
<feature type="transmembrane region" description="Helical" evidence="7">
    <location>
        <begin position="420"/>
        <end position="450"/>
    </location>
</feature>
<dbReference type="STRING" id="1121345.SAMN02745217_03198"/>
<evidence type="ECO:0000256" key="7">
    <source>
        <dbReference type="SAM" id="Phobius"/>
    </source>
</evidence>
<feature type="domain" description="ABC3 transporter permease C-terminal" evidence="8">
    <location>
        <begin position="717"/>
        <end position="834"/>
    </location>
</feature>
<feature type="transmembrane region" description="Helical" evidence="7">
    <location>
        <begin position="348"/>
        <end position="370"/>
    </location>
</feature>
<evidence type="ECO:0000256" key="5">
    <source>
        <dbReference type="ARBA" id="ARBA00023136"/>
    </source>
</evidence>
<evidence type="ECO:0000259" key="9">
    <source>
        <dbReference type="Pfam" id="PF12704"/>
    </source>
</evidence>
<evidence type="ECO:0000256" key="3">
    <source>
        <dbReference type="ARBA" id="ARBA00022692"/>
    </source>
</evidence>
<proteinExistence type="inferred from homology"/>
<evidence type="ECO:0000256" key="4">
    <source>
        <dbReference type="ARBA" id="ARBA00022989"/>
    </source>
</evidence>
<feature type="domain" description="ABC3 transporter permease C-terminal" evidence="8">
    <location>
        <begin position="257"/>
        <end position="377"/>
    </location>
</feature>